<accession>A0A7C9LKS4</accession>
<gene>
    <name evidence="1" type="ORF">GO986_09085</name>
</gene>
<protein>
    <submittedName>
        <fullName evidence="1">Uncharacterized protein</fullName>
    </submittedName>
</protein>
<organism evidence="1 2">
    <name type="scientific">Deinococcus arboris</name>
    <dbReference type="NCBI Taxonomy" id="2682977"/>
    <lineage>
        <taxon>Bacteria</taxon>
        <taxon>Thermotogati</taxon>
        <taxon>Deinococcota</taxon>
        <taxon>Deinococci</taxon>
        <taxon>Deinococcales</taxon>
        <taxon>Deinococcaceae</taxon>
        <taxon>Deinococcus</taxon>
    </lineage>
</organism>
<comment type="caution">
    <text evidence="1">The sequence shown here is derived from an EMBL/GenBank/DDBJ whole genome shotgun (WGS) entry which is preliminary data.</text>
</comment>
<dbReference type="AlphaFoldDB" id="A0A7C9LKS4"/>
<evidence type="ECO:0000313" key="2">
    <source>
        <dbReference type="Proteomes" id="UP000483286"/>
    </source>
</evidence>
<proteinExistence type="predicted"/>
<dbReference type="Proteomes" id="UP000483286">
    <property type="component" value="Unassembled WGS sequence"/>
</dbReference>
<reference evidence="1 2" key="1">
    <citation type="submission" date="2019-12" db="EMBL/GenBank/DDBJ databases">
        <title>Deinococcus sp. HMF7620 Genome sequencing and assembly.</title>
        <authorList>
            <person name="Kang H."/>
            <person name="Kim H."/>
            <person name="Joh K."/>
        </authorList>
    </citation>
    <scope>NUCLEOTIDE SEQUENCE [LARGE SCALE GENOMIC DNA]</scope>
    <source>
        <strain evidence="1 2">HMF7620</strain>
    </source>
</reference>
<sequence>MNEALRRGQAPMIRPSKVEVFREGVFLVSAPALKALDKRVLYPPASWPEELDDRTKVTGRLRLTFADTFPGGGFGVLELRVLVKKAIPVCALHGPVFLLGHHATDPPQPGWHPALLPLGPLPTTPLITQIHLDTAVSRALISRNSGVPGTSPGGI</sequence>
<dbReference type="RefSeq" id="WP_157458968.1">
    <property type="nucleotide sequence ID" value="NZ_WQLB01000009.1"/>
</dbReference>
<evidence type="ECO:0000313" key="1">
    <source>
        <dbReference type="EMBL" id="MVN86918.1"/>
    </source>
</evidence>
<dbReference type="EMBL" id="WQLB01000009">
    <property type="protein sequence ID" value="MVN86918.1"/>
    <property type="molecule type" value="Genomic_DNA"/>
</dbReference>
<name>A0A7C9LKS4_9DEIO</name>
<keyword evidence="2" id="KW-1185">Reference proteome</keyword>